<dbReference type="PANTHER" id="PTHR38765:SF1">
    <property type="entry name" value="DUF484 DOMAIN-CONTAINING PROTEIN"/>
    <property type="match status" value="1"/>
</dbReference>
<proteinExistence type="predicted"/>
<keyword evidence="1" id="KW-0175">Coiled coil</keyword>
<organism evidence="2 3">
    <name type="scientific">Planctobacterium marinum</name>
    <dbReference type="NCBI Taxonomy" id="1631968"/>
    <lineage>
        <taxon>Bacteria</taxon>
        <taxon>Pseudomonadati</taxon>
        <taxon>Pseudomonadota</taxon>
        <taxon>Gammaproteobacteria</taxon>
        <taxon>Alteromonadales</taxon>
        <taxon>Alteromonadaceae</taxon>
        <taxon>Planctobacterium</taxon>
    </lineage>
</organism>
<dbReference type="Proteomes" id="UP001333710">
    <property type="component" value="Chromosome"/>
</dbReference>
<dbReference type="KEGG" id="pmaw:MACH26_04570"/>
<evidence type="ECO:0000313" key="2">
    <source>
        <dbReference type="EMBL" id="BDX04936.1"/>
    </source>
</evidence>
<evidence type="ECO:0000313" key="3">
    <source>
        <dbReference type="Proteomes" id="UP001333710"/>
    </source>
</evidence>
<evidence type="ECO:0000256" key="1">
    <source>
        <dbReference type="SAM" id="Coils"/>
    </source>
</evidence>
<name>A0AA48KMY6_9ALTE</name>
<reference evidence="2" key="1">
    <citation type="submission" date="2023-01" db="EMBL/GenBank/DDBJ databases">
        <title>Complete genome sequence of Planctobacterium marinum strain Dej080120_11.</title>
        <authorList>
            <person name="Ueki S."/>
            <person name="Maruyama F."/>
        </authorList>
    </citation>
    <scope>NUCLEOTIDE SEQUENCE</scope>
    <source>
        <strain evidence="2">Dej080120_11</strain>
    </source>
</reference>
<dbReference type="PANTHER" id="PTHR38765">
    <property type="entry name" value="DUF484 DOMAIN-CONTAINING PROTEIN"/>
    <property type="match status" value="1"/>
</dbReference>
<dbReference type="Pfam" id="PF04340">
    <property type="entry name" value="DUF484"/>
    <property type="match status" value="1"/>
</dbReference>
<dbReference type="RefSeq" id="WP_338290824.1">
    <property type="nucleotide sequence ID" value="NZ_AP027272.1"/>
</dbReference>
<dbReference type="InterPro" id="IPR029016">
    <property type="entry name" value="GAF-like_dom_sf"/>
</dbReference>
<sequence>MTDTPNNTAEINTPSADWLTPELVKDYLLANPEFFQRYPLLAEELRIPHQKKGSVSLVELQAEQLREKVAELQKKLTDLMTVARQNEAIYRIYADLNLRLFHCKQLSDIREALQETVCQQLKLKDVVLHLIGDDSAIAEKDRQVILDKRLKQSDFFFGRLTQEENRMLFSDSQPQSVVIMRLRHEDELGLLVIGSDNDGHFNPQMDTLLITQLQQFLSLIIPTLQE</sequence>
<accession>A0AA48KMY6</accession>
<gene>
    <name evidence="2" type="ORF">MACH26_04570</name>
</gene>
<dbReference type="AlphaFoldDB" id="A0AA48KMY6"/>
<dbReference type="InterPro" id="IPR007435">
    <property type="entry name" value="DUF484"/>
</dbReference>
<feature type="coiled-coil region" evidence="1">
    <location>
        <begin position="55"/>
        <end position="82"/>
    </location>
</feature>
<dbReference type="Gene3D" id="3.30.450.40">
    <property type="match status" value="1"/>
</dbReference>
<keyword evidence="3" id="KW-1185">Reference proteome</keyword>
<evidence type="ECO:0008006" key="4">
    <source>
        <dbReference type="Google" id="ProtNLM"/>
    </source>
</evidence>
<protein>
    <recommendedName>
        <fullName evidence="4">DUF484 domain-containing protein</fullName>
    </recommendedName>
</protein>
<dbReference type="EMBL" id="AP027272">
    <property type="protein sequence ID" value="BDX04936.1"/>
    <property type="molecule type" value="Genomic_DNA"/>
</dbReference>